<feature type="transmembrane region" description="Helical" evidence="7">
    <location>
        <begin position="86"/>
        <end position="104"/>
    </location>
</feature>
<keyword evidence="10" id="KW-1185">Reference proteome</keyword>
<dbReference type="GO" id="GO:0005886">
    <property type="term" value="C:plasma membrane"/>
    <property type="evidence" value="ECO:0007669"/>
    <property type="project" value="TreeGrafter"/>
</dbReference>
<dbReference type="Pfam" id="PF02080">
    <property type="entry name" value="TrkA_C"/>
    <property type="match status" value="2"/>
</dbReference>
<dbReference type="EMBL" id="FNGO01000013">
    <property type="protein sequence ID" value="SDL97701.1"/>
    <property type="molecule type" value="Genomic_DNA"/>
</dbReference>
<dbReference type="SUPFAM" id="SSF116726">
    <property type="entry name" value="TrkA C-terminal domain-like"/>
    <property type="match status" value="2"/>
</dbReference>
<evidence type="ECO:0000256" key="5">
    <source>
        <dbReference type="ARBA" id="ARBA00022989"/>
    </source>
</evidence>
<evidence type="ECO:0000256" key="7">
    <source>
        <dbReference type="SAM" id="Phobius"/>
    </source>
</evidence>
<feature type="transmembrane region" description="Helical" evidence="7">
    <location>
        <begin position="61"/>
        <end position="79"/>
    </location>
</feature>
<dbReference type="Proteomes" id="UP000199476">
    <property type="component" value="Unassembled WGS sequence"/>
</dbReference>
<feature type="domain" description="RCK C-terminal" evidence="8">
    <location>
        <begin position="364"/>
        <end position="448"/>
    </location>
</feature>
<sequence>MFDFLHLLDFRETGPTYKLVYKLMAVIFLSSLLIITLMPGAVQAEEPDVGAGPGEEAALDIDIIVMIAYIIIILVLFILEPIRLDLIAVLIPVGLVFLNPWTGIGSEEALSGFSNSATITVLAMFILSEGIQKSGLVQIIGDKISRITGGDEVKQIGVISSLSGTLAGFINNTPVVAIFIPMVTDLARSTNISPSKLLIPLSYASTMGGMLTLIGTATNLLASDISDRLIDRPFNMFEFTHLGVLVLITGVIYFVTIGRKLLPDHIKPEEGLVEEYEMEEFMAEVIVEKNSPLVGKSVGETLRESELDMDLMMITRGGEQFIEPLQAKSIRQGDRLVIRSSRDTLMQLMNREGLRFRADYQVSEDQLEEPPRGQKLVEVVIPNGSYFADQSLADVNFSERYDTCVMAVRRGSELSHSSLDDIVLHPGDVLLLLVNDPTLKRLRRRRDVIVAREMEKEDYRREKIPLAVAILAGVVAFGVTGIVPIVISALAGVLIMVVTGCVEPTEIYEAVNWEIIFLMAGLIPLGTAMELTGTADYIAGQFLLLAGGLPPLGILALFYLFTSLVTNVISNRGSVVMMVPVAVDAALRMGAAPFPFVLAVTFGASTAYLTPVGNQVHLMVYGPGGYDFMDYFKVGLPLQLLLAAVVSLGIFFFWGI</sequence>
<proteinExistence type="predicted"/>
<keyword evidence="4" id="KW-0677">Repeat</keyword>
<feature type="transmembrane region" description="Helical" evidence="7">
    <location>
        <begin position="239"/>
        <end position="257"/>
    </location>
</feature>
<comment type="subcellular location">
    <subcellularLocation>
        <location evidence="1">Membrane</location>
        <topology evidence="1">Multi-pass membrane protein</topology>
    </subcellularLocation>
</comment>
<dbReference type="InterPro" id="IPR051679">
    <property type="entry name" value="DASS-Related_Transporters"/>
</dbReference>
<dbReference type="InterPro" id="IPR004680">
    <property type="entry name" value="Cit_transptr-like_dom"/>
</dbReference>
<feature type="transmembrane region" description="Helical" evidence="7">
    <location>
        <begin position="466"/>
        <end position="498"/>
    </location>
</feature>
<feature type="transmembrane region" description="Helical" evidence="7">
    <location>
        <begin position="631"/>
        <end position="654"/>
    </location>
</feature>
<keyword evidence="2" id="KW-0813">Transport</keyword>
<dbReference type="PANTHER" id="PTHR43652:SF2">
    <property type="entry name" value="BASIC AMINO ACID ANTIPORTER YFCC-RELATED"/>
    <property type="match status" value="1"/>
</dbReference>
<organism evidence="9 10">
    <name type="scientific">Halarsenatibacter silvermanii</name>
    <dbReference type="NCBI Taxonomy" id="321763"/>
    <lineage>
        <taxon>Bacteria</taxon>
        <taxon>Bacillati</taxon>
        <taxon>Bacillota</taxon>
        <taxon>Clostridia</taxon>
        <taxon>Halanaerobiales</taxon>
        <taxon>Halarsenatibacteraceae</taxon>
        <taxon>Halarsenatibacter</taxon>
    </lineage>
</organism>
<feature type="transmembrane region" description="Helical" evidence="7">
    <location>
        <begin position="542"/>
        <end position="562"/>
    </location>
</feature>
<keyword evidence="6 7" id="KW-0472">Membrane</keyword>
<feature type="transmembrane region" description="Helical" evidence="7">
    <location>
        <begin position="20"/>
        <end position="41"/>
    </location>
</feature>
<dbReference type="AlphaFoldDB" id="A0A1G9PGS8"/>
<dbReference type="InterPro" id="IPR006037">
    <property type="entry name" value="RCK_C"/>
</dbReference>
<feature type="transmembrane region" description="Helical" evidence="7">
    <location>
        <begin position="510"/>
        <end position="530"/>
    </location>
</feature>
<reference evidence="9 10" key="1">
    <citation type="submission" date="2016-10" db="EMBL/GenBank/DDBJ databases">
        <authorList>
            <person name="de Groot N.N."/>
        </authorList>
    </citation>
    <scope>NUCLEOTIDE SEQUENCE [LARGE SCALE GENOMIC DNA]</scope>
    <source>
        <strain evidence="9 10">SLAS-1</strain>
    </source>
</reference>
<feature type="transmembrane region" description="Helical" evidence="7">
    <location>
        <begin position="197"/>
        <end position="219"/>
    </location>
</feature>
<gene>
    <name evidence="9" type="ORF">SAMN04488692_1138</name>
</gene>
<dbReference type="STRING" id="321763.SAMN04488692_1138"/>
<dbReference type="GO" id="GO:0008324">
    <property type="term" value="F:monoatomic cation transmembrane transporter activity"/>
    <property type="evidence" value="ECO:0007669"/>
    <property type="project" value="InterPro"/>
</dbReference>
<name>A0A1G9PGS8_9FIRM</name>
<evidence type="ECO:0000256" key="4">
    <source>
        <dbReference type="ARBA" id="ARBA00022737"/>
    </source>
</evidence>
<evidence type="ECO:0000313" key="9">
    <source>
        <dbReference type="EMBL" id="SDL97701.1"/>
    </source>
</evidence>
<evidence type="ECO:0000313" key="10">
    <source>
        <dbReference type="Proteomes" id="UP000199476"/>
    </source>
</evidence>
<feature type="domain" description="RCK C-terminal" evidence="8">
    <location>
        <begin position="270"/>
        <end position="354"/>
    </location>
</feature>
<dbReference type="PANTHER" id="PTHR43652">
    <property type="entry name" value="BASIC AMINO ACID ANTIPORTER YFCC-RELATED"/>
    <property type="match status" value="1"/>
</dbReference>
<keyword evidence="5 7" id="KW-1133">Transmembrane helix</keyword>
<dbReference type="PROSITE" id="PS51202">
    <property type="entry name" value="RCK_C"/>
    <property type="match status" value="2"/>
</dbReference>
<evidence type="ECO:0000256" key="2">
    <source>
        <dbReference type="ARBA" id="ARBA00022448"/>
    </source>
</evidence>
<dbReference type="CDD" id="cd01115">
    <property type="entry name" value="SLC13_permease"/>
    <property type="match status" value="1"/>
</dbReference>
<dbReference type="InterPro" id="IPR036721">
    <property type="entry name" value="RCK_C_sf"/>
</dbReference>
<evidence type="ECO:0000259" key="8">
    <source>
        <dbReference type="PROSITE" id="PS51202"/>
    </source>
</evidence>
<evidence type="ECO:0000256" key="6">
    <source>
        <dbReference type="ARBA" id="ARBA00023136"/>
    </source>
</evidence>
<dbReference type="Pfam" id="PF03600">
    <property type="entry name" value="CitMHS"/>
    <property type="match status" value="1"/>
</dbReference>
<evidence type="ECO:0000256" key="3">
    <source>
        <dbReference type="ARBA" id="ARBA00022692"/>
    </source>
</evidence>
<keyword evidence="3 7" id="KW-0812">Transmembrane</keyword>
<protein>
    <submittedName>
        <fullName evidence="9">Di-and tricarboxylate transporter</fullName>
    </submittedName>
</protein>
<dbReference type="GO" id="GO:0006813">
    <property type="term" value="P:potassium ion transport"/>
    <property type="evidence" value="ECO:0007669"/>
    <property type="project" value="InterPro"/>
</dbReference>
<evidence type="ECO:0000256" key="1">
    <source>
        <dbReference type="ARBA" id="ARBA00004141"/>
    </source>
</evidence>
<dbReference type="Gene3D" id="3.30.70.1450">
    <property type="entry name" value="Regulator of K+ conductance, C-terminal domain"/>
    <property type="match status" value="2"/>
</dbReference>
<feature type="transmembrane region" description="Helical" evidence="7">
    <location>
        <begin position="594"/>
        <end position="611"/>
    </location>
</feature>
<accession>A0A1G9PGS8</accession>